<keyword evidence="3" id="KW-1185">Reference proteome</keyword>
<evidence type="ECO:0000256" key="1">
    <source>
        <dbReference type="SAM" id="MobiDB-lite"/>
    </source>
</evidence>
<comment type="caution">
    <text evidence="2">The sequence shown here is derived from an EMBL/GenBank/DDBJ whole genome shotgun (WGS) entry which is preliminary data.</text>
</comment>
<feature type="compositionally biased region" description="Polar residues" evidence="1">
    <location>
        <begin position="8"/>
        <end position="26"/>
    </location>
</feature>
<proteinExistence type="predicted"/>
<feature type="compositionally biased region" description="Low complexity" evidence="1">
    <location>
        <begin position="196"/>
        <end position="243"/>
    </location>
</feature>
<dbReference type="EMBL" id="REGN01007655">
    <property type="protein sequence ID" value="RNA05627.1"/>
    <property type="molecule type" value="Genomic_DNA"/>
</dbReference>
<organism evidence="2 3">
    <name type="scientific">Brachionus plicatilis</name>
    <name type="common">Marine rotifer</name>
    <name type="synonym">Brachionus muelleri</name>
    <dbReference type="NCBI Taxonomy" id="10195"/>
    <lineage>
        <taxon>Eukaryota</taxon>
        <taxon>Metazoa</taxon>
        <taxon>Spiralia</taxon>
        <taxon>Gnathifera</taxon>
        <taxon>Rotifera</taxon>
        <taxon>Eurotatoria</taxon>
        <taxon>Monogononta</taxon>
        <taxon>Pseudotrocha</taxon>
        <taxon>Ploima</taxon>
        <taxon>Brachionidae</taxon>
        <taxon>Brachionus</taxon>
    </lineage>
</organism>
<evidence type="ECO:0000313" key="2">
    <source>
        <dbReference type="EMBL" id="RNA05627.1"/>
    </source>
</evidence>
<protein>
    <submittedName>
        <fullName evidence="2">Uncharacterized protein</fullName>
    </submittedName>
</protein>
<dbReference type="AlphaFoldDB" id="A0A3M7Q2F6"/>
<feature type="non-terminal residue" evidence="2">
    <location>
        <position position="278"/>
    </location>
</feature>
<accession>A0A3M7Q2F6</accession>
<sequence>MDIPNLEQLDQTQSSSSALTRNQIANHDQDTDNDVEEIVLPHEKPPKRRRKIIYVFFKEYPDKKSALVALNEDFLQDCSWAKLSKNKADDLTVQFYYCSSAGRFVCPVRLKIVQDPSSMKVSIYISEDDHSHPEPKTGISTETKEILRQLYFYEKVTHPDDFERGFAWEILGLKVVKQKFGGKTFFFVQRTPMATQASTSTQATTSTQASTSTQATTSTQASTSTQATTSTQASTSTQATTSKQTEKRKRGRPPKKNVKEVENKLHEVDTFKSIIKER</sequence>
<dbReference type="Proteomes" id="UP000276133">
    <property type="component" value="Unassembled WGS sequence"/>
</dbReference>
<gene>
    <name evidence="2" type="ORF">BpHYR1_005439</name>
</gene>
<reference evidence="2 3" key="1">
    <citation type="journal article" date="2018" name="Sci. Rep.">
        <title>Genomic signatures of local adaptation to the degree of environmental predictability in rotifers.</title>
        <authorList>
            <person name="Franch-Gras L."/>
            <person name="Hahn C."/>
            <person name="Garcia-Roger E.M."/>
            <person name="Carmona M.J."/>
            <person name="Serra M."/>
            <person name="Gomez A."/>
        </authorList>
    </citation>
    <scope>NUCLEOTIDE SEQUENCE [LARGE SCALE GENOMIC DNA]</scope>
    <source>
        <strain evidence="2">HYR1</strain>
    </source>
</reference>
<feature type="region of interest" description="Disordered" evidence="1">
    <location>
        <begin position="1"/>
        <end position="34"/>
    </location>
</feature>
<feature type="region of interest" description="Disordered" evidence="1">
    <location>
        <begin position="196"/>
        <end position="278"/>
    </location>
</feature>
<feature type="compositionally biased region" description="Basic residues" evidence="1">
    <location>
        <begin position="246"/>
        <end position="256"/>
    </location>
</feature>
<feature type="compositionally biased region" description="Basic and acidic residues" evidence="1">
    <location>
        <begin position="257"/>
        <end position="278"/>
    </location>
</feature>
<evidence type="ECO:0000313" key="3">
    <source>
        <dbReference type="Proteomes" id="UP000276133"/>
    </source>
</evidence>
<name>A0A3M7Q2F6_BRAPC</name>